<comment type="subcellular location">
    <subcellularLocation>
        <location evidence="1">Cell membrane</location>
        <topology evidence="1">Multi-pass membrane protein</topology>
    </subcellularLocation>
</comment>
<dbReference type="PANTHER" id="PTHR34979">
    <property type="entry name" value="INNER MEMBRANE PROTEIN YGAZ"/>
    <property type="match status" value="1"/>
</dbReference>
<evidence type="ECO:0000256" key="4">
    <source>
        <dbReference type="ARBA" id="ARBA00022475"/>
    </source>
</evidence>
<evidence type="ECO:0000256" key="5">
    <source>
        <dbReference type="ARBA" id="ARBA00022692"/>
    </source>
</evidence>
<sequence length="242" mass="26050">MNKTVTFMDGIKSAIPVSLGYISIGAAFGIVASAQGYSIWQVFFMSTFLYAGAAQFIIVAMMAVHTPISVMVLTIFLVNFRMFLQSLAATQIFPHQSLKSGMMMGTLITDESFGLLTLEHAKRATITPIWMHGVNVMSYLTWIASTVVVAALGNLIPNPEKYGIDYALVAMFIGLLALTLDSMVNHEKLPVVLTVVVSAVLLYFFAGIIVSSYVAVLIATIVGALIGAIMTNPENKRVGEGV</sequence>
<dbReference type="GO" id="GO:1903785">
    <property type="term" value="P:L-valine transmembrane transport"/>
    <property type="evidence" value="ECO:0007669"/>
    <property type="project" value="TreeGrafter"/>
</dbReference>
<dbReference type="InterPro" id="IPR011606">
    <property type="entry name" value="Brnchd-chn_aa_trnsp_permease"/>
</dbReference>
<evidence type="ECO:0000313" key="9">
    <source>
        <dbReference type="EMBL" id="CEN27983.1"/>
    </source>
</evidence>
<protein>
    <submittedName>
        <fullName evidence="9">Branched-chain amino acid exporter protein AzlC</fullName>
    </submittedName>
</protein>
<feature type="transmembrane region" description="Helical" evidence="8">
    <location>
        <begin position="212"/>
        <end position="230"/>
    </location>
</feature>
<feature type="transmembrane region" description="Helical" evidence="8">
    <location>
        <begin position="189"/>
        <end position="206"/>
    </location>
</feature>
<dbReference type="HOGENOM" id="CLU_065777_3_0_9"/>
<feature type="transmembrane region" description="Helical" evidence="8">
    <location>
        <begin position="136"/>
        <end position="156"/>
    </location>
</feature>
<evidence type="ECO:0000256" key="1">
    <source>
        <dbReference type="ARBA" id="ARBA00004651"/>
    </source>
</evidence>
<dbReference type="Proteomes" id="UP000033166">
    <property type="component" value="Chromosome I"/>
</dbReference>
<keyword evidence="6 8" id="KW-1133">Transmembrane helix</keyword>
<dbReference type="STRING" id="1364.LP2241_20340"/>
<dbReference type="AlphaFoldDB" id="A0A0D6DVK1"/>
<dbReference type="EMBL" id="LN774769">
    <property type="protein sequence ID" value="CEN27983.1"/>
    <property type="molecule type" value="Genomic_DNA"/>
</dbReference>
<reference evidence="10" key="1">
    <citation type="submission" date="2015-01" db="EMBL/GenBank/DDBJ databases">
        <authorList>
            <person name="Andreevskaya M."/>
        </authorList>
    </citation>
    <scope>NUCLEOTIDE SEQUENCE [LARGE SCALE GENOMIC DNA]</scope>
    <source>
        <strain evidence="10">MKFS47</strain>
    </source>
</reference>
<evidence type="ECO:0000256" key="7">
    <source>
        <dbReference type="ARBA" id="ARBA00023136"/>
    </source>
</evidence>
<evidence type="ECO:0000313" key="10">
    <source>
        <dbReference type="Proteomes" id="UP000033166"/>
    </source>
</evidence>
<dbReference type="PANTHER" id="PTHR34979:SF1">
    <property type="entry name" value="INNER MEMBRANE PROTEIN YGAZ"/>
    <property type="match status" value="1"/>
</dbReference>
<name>A0A0D6DVK1_9LACT</name>
<evidence type="ECO:0000256" key="2">
    <source>
        <dbReference type="ARBA" id="ARBA00010735"/>
    </source>
</evidence>
<keyword evidence="7 8" id="KW-0472">Membrane</keyword>
<evidence type="ECO:0000256" key="8">
    <source>
        <dbReference type="SAM" id="Phobius"/>
    </source>
</evidence>
<accession>A0A0D6DVK1</accession>
<dbReference type="KEGG" id="lpk:LACPI_0783"/>
<proteinExistence type="inferred from homology"/>
<evidence type="ECO:0000256" key="3">
    <source>
        <dbReference type="ARBA" id="ARBA00022448"/>
    </source>
</evidence>
<keyword evidence="4" id="KW-1003">Cell membrane</keyword>
<feature type="transmembrane region" description="Helical" evidence="8">
    <location>
        <begin position="162"/>
        <end position="180"/>
    </location>
</feature>
<organism evidence="9 10">
    <name type="scientific">Pseudolactococcus piscium MKFS47</name>
    <dbReference type="NCBI Taxonomy" id="297352"/>
    <lineage>
        <taxon>Bacteria</taxon>
        <taxon>Bacillati</taxon>
        <taxon>Bacillota</taxon>
        <taxon>Bacilli</taxon>
        <taxon>Lactobacillales</taxon>
        <taxon>Streptococcaceae</taxon>
        <taxon>Pseudolactococcus</taxon>
    </lineage>
</organism>
<evidence type="ECO:0000256" key="6">
    <source>
        <dbReference type="ARBA" id="ARBA00022989"/>
    </source>
</evidence>
<feature type="transmembrane region" description="Helical" evidence="8">
    <location>
        <begin position="21"/>
        <end position="40"/>
    </location>
</feature>
<comment type="similarity">
    <text evidence="2">Belongs to the AzlC family.</text>
</comment>
<dbReference type="GO" id="GO:0005886">
    <property type="term" value="C:plasma membrane"/>
    <property type="evidence" value="ECO:0007669"/>
    <property type="project" value="UniProtKB-SubCell"/>
</dbReference>
<dbReference type="RefSeq" id="WP_050702973.1">
    <property type="nucleotide sequence ID" value="NZ_LN774769.1"/>
</dbReference>
<dbReference type="Pfam" id="PF03591">
    <property type="entry name" value="AzlC"/>
    <property type="match status" value="1"/>
</dbReference>
<gene>
    <name evidence="9" type="primary">azlC</name>
    <name evidence="9" type="ORF">LACPI_0783</name>
</gene>
<feature type="transmembrane region" description="Helical" evidence="8">
    <location>
        <begin position="52"/>
        <end position="78"/>
    </location>
</feature>
<keyword evidence="3" id="KW-0813">Transport</keyword>
<keyword evidence="5 8" id="KW-0812">Transmembrane</keyword>